<feature type="chain" id="PRO_5047189553" evidence="1">
    <location>
        <begin position="20"/>
        <end position="254"/>
    </location>
</feature>
<keyword evidence="1" id="KW-0732">Signal</keyword>
<evidence type="ECO:0000313" key="2">
    <source>
        <dbReference type="EMBL" id="NCI51179.1"/>
    </source>
</evidence>
<dbReference type="EMBL" id="JAACJS010000015">
    <property type="protein sequence ID" value="NCI51179.1"/>
    <property type="molecule type" value="Genomic_DNA"/>
</dbReference>
<sequence length="254" mass="29143">MKKIFFVLLASFLSKSMYAQQTYIQKGKIEFEKTVNIHKILEENFKNDEGGSMLATFKKTMPVTGVSYFDLSFDLNRSIYKPGREIAVTQRIPDWVNGLAAENVVFNDFANEKSSSQKNVFENTYLVQDSLRKLNWKISNDTRTIAGFECRKATAVTMDSVFVVAFFSEQILCTSGPEGFNGLPGMILGLVIPRMHTTWYATKLELKEVKETELVAPKKGKPIKNAELYLKLREVMRDWYSGNNKDRNIWQIMI</sequence>
<accession>A0ABW9ZVK4</accession>
<name>A0ABW9ZVK4_9BACT</name>
<dbReference type="RefSeq" id="WP_161819470.1">
    <property type="nucleotide sequence ID" value="NZ_JAACJS010000015.1"/>
</dbReference>
<evidence type="ECO:0000313" key="3">
    <source>
        <dbReference type="Proteomes" id="UP000753802"/>
    </source>
</evidence>
<comment type="caution">
    <text evidence="2">The sequence shown here is derived from an EMBL/GenBank/DDBJ whole genome shotgun (WGS) entry which is preliminary data.</text>
</comment>
<dbReference type="NCBIfam" id="TIGR01200">
    <property type="entry name" value="GLPGLI"/>
    <property type="match status" value="1"/>
</dbReference>
<reference evidence="2 3" key="1">
    <citation type="submission" date="2020-01" db="EMBL/GenBank/DDBJ databases">
        <title>Genome analysis.</title>
        <authorList>
            <person name="Wu S."/>
            <person name="Wang G."/>
        </authorList>
    </citation>
    <scope>NUCLEOTIDE SEQUENCE [LARGE SCALE GENOMIC DNA]</scope>
    <source>
        <strain evidence="2 3">SYL130</strain>
    </source>
</reference>
<protein>
    <submittedName>
        <fullName evidence="2">GLPGLI family protein</fullName>
    </submittedName>
</protein>
<evidence type="ECO:0000256" key="1">
    <source>
        <dbReference type="SAM" id="SignalP"/>
    </source>
</evidence>
<organism evidence="2 3">
    <name type="scientific">Sediminibacterium roseum</name>
    <dbReference type="NCBI Taxonomy" id="1978412"/>
    <lineage>
        <taxon>Bacteria</taxon>
        <taxon>Pseudomonadati</taxon>
        <taxon>Bacteroidota</taxon>
        <taxon>Chitinophagia</taxon>
        <taxon>Chitinophagales</taxon>
        <taxon>Chitinophagaceae</taxon>
        <taxon>Sediminibacterium</taxon>
    </lineage>
</organism>
<proteinExistence type="predicted"/>
<keyword evidence="3" id="KW-1185">Reference proteome</keyword>
<dbReference type="InterPro" id="IPR005901">
    <property type="entry name" value="GLPGLI"/>
</dbReference>
<dbReference type="Proteomes" id="UP000753802">
    <property type="component" value="Unassembled WGS sequence"/>
</dbReference>
<gene>
    <name evidence="2" type="ORF">GWC95_14700</name>
</gene>
<feature type="signal peptide" evidence="1">
    <location>
        <begin position="1"/>
        <end position="19"/>
    </location>
</feature>